<comment type="caution">
    <text evidence="1">The sequence shown here is derived from an EMBL/GenBank/DDBJ whole genome shotgun (WGS) entry which is preliminary data.</text>
</comment>
<dbReference type="Gene3D" id="3.30.420.10">
    <property type="entry name" value="Ribonuclease H-like superfamily/Ribonuclease H"/>
    <property type="match status" value="1"/>
</dbReference>
<name>A0AA35TZZ8_GEOBA</name>
<gene>
    <name evidence="1" type="ORF">GBAR_LOCUS30573</name>
</gene>
<dbReference type="SUPFAM" id="SSF53098">
    <property type="entry name" value="Ribonuclease H-like"/>
    <property type="match status" value="1"/>
</dbReference>
<protein>
    <recommendedName>
        <fullName evidence="3">3'-5' exonuclease domain-containing protein</fullName>
    </recommendedName>
</protein>
<evidence type="ECO:0000313" key="2">
    <source>
        <dbReference type="Proteomes" id="UP001174909"/>
    </source>
</evidence>
<dbReference type="InterPro" id="IPR012337">
    <property type="entry name" value="RNaseH-like_sf"/>
</dbReference>
<evidence type="ECO:0000313" key="1">
    <source>
        <dbReference type="EMBL" id="CAI8056121.1"/>
    </source>
</evidence>
<reference evidence="1" key="1">
    <citation type="submission" date="2023-03" db="EMBL/GenBank/DDBJ databases">
        <authorList>
            <person name="Steffen K."/>
            <person name="Cardenas P."/>
        </authorList>
    </citation>
    <scope>NUCLEOTIDE SEQUENCE</scope>
</reference>
<sequence>MRADLVGIALSAGPGHARYVALGHRTLGADAGLGREALLAALAKPLADAAVAKVGHDLKQATLVLGRHGVPWRGSTSIRCSPAISSTPPGRA</sequence>
<proteinExistence type="predicted"/>
<dbReference type="AlphaFoldDB" id="A0AA35TZZ8"/>
<accession>A0AA35TZZ8</accession>
<evidence type="ECO:0008006" key="3">
    <source>
        <dbReference type="Google" id="ProtNLM"/>
    </source>
</evidence>
<organism evidence="1 2">
    <name type="scientific">Geodia barretti</name>
    <name type="common">Barrett's horny sponge</name>
    <dbReference type="NCBI Taxonomy" id="519541"/>
    <lineage>
        <taxon>Eukaryota</taxon>
        <taxon>Metazoa</taxon>
        <taxon>Porifera</taxon>
        <taxon>Demospongiae</taxon>
        <taxon>Heteroscleromorpha</taxon>
        <taxon>Tetractinellida</taxon>
        <taxon>Astrophorina</taxon>
        <taxon>Geodiidae</taxon>
        <taxon>Geodia</taxon>
    </lineage>
</organism>
<keyword evidence="2" id="KW-1185">Reference proteome</keyword>
<dbReference type="Proteomes" id="UP001174909">
    <property type="component" value="Unassembled WGS sequence"/>
</dbReference>
<dbReference type="InterPro" id="IPR036397">
    <property type="entry name" value="RNaseH_sf"/>
</dbReference>
<dbReference type="EMBL" id="CASHTH010004326">
    <property type="protein sequence ID" value="CAI8056121.1"/>
    <property type="molecule type" value="Genomic_DNA"/>
</dbReference>
<dbReference type="GO" id="GO:0003676">
    <property type="term" value="F:nucleic acid binding"/>
    <property type="evidence" value="ECO:0007669"/>
    <property type="project" value="InterPro"/>
</dbReference>